<feature type="compositionally biased region" description="Polar residues" evidence="1">
    <location>
        <begin position="105"/>
        <end position="126"/>
    </location>
</feature>
<feature type="region of interest" description="Disordered" evidence="1">
    <location>
        <begin position="201"/>
        <end position="251"/>
    </location>
</feature>
<dbReference type="EMBL" id="KN653200">
    <property type="protein sequence ID" value="KHN27627.1"/>
    <property type="molecule type" value="Genomic_DNA"/>
</dbReference>
<gene>
    <name evidence="2" type="ORF">glysoja_041660</name>
</gene>
<evidence type="ECO:0000313" key="2">
    <source>
        <dbReference type="EMBL" id="KHN27627.1"/>
    </source>
</evidence>
<sequence length="251" mass="28254">MMLKDLMEEKQLNLIQPLLSVRRFSSTFASETDHKGKSDNSLARLPLPPAYKSELNSVLEKNARNLPFVWEKAPGRPKDESKLQTQDFEKPPFTSNFPLGRVSKTKQQSLAKTRTGSTLSNSQSVASLDKKATKHSKGETREKESSGSDDGDEAYEDARDSLSRTESFFMSCSIFSSDHQQGRNFMIDRFLLAAKAMTSKSPQYASKKAHIGQEQQKQRKKEVNTESPCPINQHKPKALPHYTQDIDGGRK</sequence>
<dbReference type="PANTHER" id="PTHR33671">
    <property type="entry name" value="N-METHYLTRANSFERASE, PUTATIVE (DUF688)-RELATED"/>
    <property type="match status" value="1"/>
</dbReference>
<dbReference type="Proteomes" id="UP000053555">
    <property type="component" value="Unassembled WGS sequence"/>
</dbReference>
<protein>
    <submittedName>
        <fullName evidence="2">Uncharacterized protein</fullName>
    </submittedName>
</protein>
<dbReference type="PANTHER" id="PTHR33671:SF2">
    <property type="entry name" value="N-METHYLTRANSFERASE, PUTATIVE (DUF688)-RELATED"/>
    <property type="match status" value="1"/>
</dbReference>
<accession>A0A0B2R738</accession>
<feature type="region of interest" description="Disordered" evidence="1">
    <location>
        <begin position="70"/>
        <end position="159"/>
    </location>
</feature>
<feature type="compositionally biased region" description="Basic and acidic residues" evidence="1">
    <location>
        <begin position="73"/>
        <end position="90"/>
    </location>
</feature>
<proteinExistence type="predicted"/>
<dbReference type="InterPro" id="IPR007789">
    <property type="entry name" value="DUF688"/>
</dbReference>
<feature type="compositionally biased region" description="Basic and acidic residues" evidence="1">
    <location>
        <begin position="128"/>
        <end position="146"/>
    </location>
</feature>
<reference evidence="2" key="1">
    <citation type="submission" date="2014-07" db="EMBL/GenBank/DDBJ databases">
        <title>Identification of a novel salt tolerance gene in wild soybean by whole-genome sequencing.</title>
        <authorList>
            <person name="Lam H.-M."/>
            <person name="Qi X."/>
            <person name="Li M.-W."/>
            <person name="Liu X."/>
            <person name="Xie M."/>
            <person name="Ni M."/>
            <person name="Xu X."/>
        </authorList>
    </citation>
    <scope>NUCLEOTIDE SEQUENCE [LARGE SCALE GENOMIC DNA]</scope>
    <source>
        <tissue evidence="2">Root</tissue>
    </source>
</reference>
<name>A0A0B2R738_GLYSO</name>
<dbReference type="AlphaFoldDB" id="A0A0B2R738"/>
<organism evidence="2">
    <name type="scientific">Glycine soja</name>
    <name type="common">Wild soybean</name>
    <dbReference type="NCBI Taxonomy" id="3848"/>
    <lineage>
        <taxon>Eukaryota</taxon>
        <taxon>Viridiplantae</taxon>
        <taxon>Streptophyta</taxon>
        <taxon>Embryophyta</taxon>
        <taxon>Tracheophyta</taxon>
        <taxon>Spermatophyta</taxon>
        <taxon>Magnoliopsida</taxon>
        <taxon>eudicotyledons</taxon>
        <taxon>Gunneridae</taxon>
        <taxon>Pentapetalae</taxon>
        <taxon>rosids</taxon>
        <taxon>fabids</taxon>
        <taxon>Fabales</taxon>
        <taxon>Fabaceae</taxon>
        <taxon>Papilionoideae</taxon>
        <taxon>50 kb inversion clade</taxon>
        <taxon>NPAAA clade</taxon>
        <taxon>indigoferoid/millettioid clade</taxon>
        <taxon>Phaseoleae</taxon>
        <taxon>Glycine</taxon>
        <taxon>Glycine subgen. Soja</taxon>
    </lineage>
</organism>
<dbReference type="Pfam" id="PF05097">
    <property type="entry name" value="DUF688"/>
    <property type="match status" value="1"/>
</dbReference>
<evidence type="ECO:0000256" key="1">
    <source>
        <dbReference type="SAM" id="MobiDB-lite"/>
    </source>
</evidence>